<organism evidence="2 3">
    <name type="scientific">Sphaerimonospora cavernae</name>
    <dbReference type="NCBI Taxonomy" id="1740611"/>
    <lineage>
        <taxon>Bacteria</taxon>
        <taxon>Bacillati</taxon>
        <taxon>Actinomycetota</taxon>
        <taxon>Actinomycetes</taxon>
        <taxon>Streptosporangiales</taxon>
        <taxon>Streptosporangiaceae</taxon>
        <taxon>Sphaerimonospora</taxon>
    </lineage>
</organism>
<dbReference type="EMBL" id="JBHMQT010000011">
    <property type="protein sequence ID" value="MFC0862168.1"/>
    <property type="molecule type" value="Genomic_DNA"/>
</dbReference>
<evidence type="ECO:0000313" key="2">
    <source>
        <dbReference type="EMBL" id="MFC0862168.1"/>
    </source>
</evidence>
<protein>
    <submittedName>
        <fullName evidence="2">Thiopeptide-type bacteriocin biosynthesis protein</fullName>
    </submittedName>
</protein>
<dbReference type="InterPro" id="IPR023809">
    <property type="entry name" value="Thiopep_bacteriocin_synth_dom"/>
</dbReference>
<dbReference type="RefSeq" id="WP_394300384.1">
    <property type="nucleotide sequence ID" value="NZ_JBHMQT010000011.1"/>
</dbReference>
<comment type="caution">
    <text evidence="2">The sequence shown here is derived from an EMBL/GenBank/DDBJ whole genome shotgun (WGS) entry which is preliminary data.</text>
</comment>
<reference evidence="2 3" key="1">
    <citation type="submission" date="2024-09" db="EMBL/GenBank/DDBJ databases">
        <authorList>
            <person name="Sun Q."/>
            <person name="Mori K."/>
        </authorList>
    </citation>
    <scope>NUCLEOTIDE SEQUENCE [LARGE SCALE GENOMIC DNA]</scope>
    <source>
        <strain evidence="2 3">TBRC 1851</strain>
    </source>
</reference>
<evidence type="ECO:0000259" key="1">
    <source>
        <dbReference type="Pfam" id="PF14028"/>
    </source>
</evidence>
<feature type="domain" description="Thiopeptide-type bacteriocin biosynthesis" evidence="1">
    <location>
        <begin position="68"/>
        <end position="319"/>
    </location>
</feature>
<proteinExistence type="predicted"/>
<sequence length="326" mass="34731">MPTDHLTTTSCPASPYQAASAVLAVLAGSDLETTAADSGMEPADLHDALQAYQATGLAALEQRAEKQWYQVRVQFPEWNTAEAGAATWLGPRLDQLEADGAVIGWWFLRKHPCWRLRLRAADTAAVDHVLDELTTAGALSRWWPTVYEPETAAFGGPVGMHAAHDLFCADSRGVLDYARRDAPGLGRRELSLLLINALLHAAGLDGFERGDVFTRVAHLRPAPSDADAVHIDALAGNMRTLLAVAAQSGSALFAPGGPAAFAAPWLAAFTATGRRLGEAAAQGRLERGLRAILTHVLIFHWNRLGLSATTQAILARAAGTALLPRS</sequence>
<gene>
    <name evidence="2" type="ORF">ACFHYQ_07650</name>
</gene>
<evidence type="ECO:0000313" key="3">
    <source>
        <dbReference type="Proteomes" id="UP001589870"/>
    </source>
</evidence>
<accession>A0ABV6U119</accession>
<keyword evidence="3" id="KW-1185">Reference proteome</keyword>
<dbReference type="Pfam" id="PF14028">
    <property type="entry name" value="Lant_dehydr_C"/>
    <property type="match status" value="1"/>
</dbReference>
<dbReference type="Proteomes" id="UP001589870">
    <property type="component" value="Unassembled WGS sequence"/>
</dbReference>
<dbReference type="NCBIfam" id="TIGR03891">
    <property type="entry name" value="thiopep_ocin"/>
    <property type="match status" value="1"/>
</dbReference>
<name>A0ABV6U119_9ACTN</name>